<dbReference type="Proteomes" id="UP000233100">
    <property type="component" value="Chromosome 7"/>
</dbReference>
<dbReference type="Ensembl" id="ENSMFAT00000082527.1">
    <property type="protein sequence ID" value="ENSMFAP00000046524.1"/>
    <property type="gene ID" value="ENSMFAG00000050509.1"/>
</dbReference>
<reference evidence="1" key="2">
    <citation type="submission" date="2025-08" db="UniProtKB">
        <authorList>
            <consortium name="Ensembl"/>
        </authorList>
    </citation>
    <scope>IDENTIFICATION</scope>
</reference>
<proteinExistence type="predicted"/>
<name>A0A7N9C850_MACFA</name>
<evidence type="ECO:0000313" key="1">
    <source>
        <dbReference type="Ensembl" id="ENSMFAP00000046524.1"/>
    </source>
</evidence>
<protein>
    <submittedName>
        <fullName evidence="1">Uncharacterized protein</fullName>
    </submittedName>
</protein>
<dbReference type="AlphaFoldDB" id="A0A7N9C850"/>
<keyword evidence="2" id="KW-1185">Reference proteome</keyword>
<reference evidence="1 2" key="1">
    <citation type="submission" date="2013-03" db="EMBL/GenBank/DDBJ databases">
        <authorList>
            <person name="Warren W."/>
            <person name="Wilson R.K."/>
        </authorList>
    </citation>
    <scope>NUCLEOTIDE SEQUENCE</scope>
</reference>
<evidence type="ECO:0000313" key="2">
    <source>
        <dbReference type="Proteomes" id="UP000233100"/>
    </source>
</evidence>
<organism evidence="1 2">
    <name type="scientific">Macaca fascicularis</name>
    <name type="common">Crab-eating macaque</name>
    <name type="synonym">Cynomolgus monkey</name>
    <dbReference type="NCBI Taxonomy" id="9541"/>
    <lineage>
        <taxon>Eukaryota</taxon>
        <taxon>Metazoa</taxon>
        <taxon>Chordata</taxon>
        <taxon>Craniata</taxon>
        <taxon>Vertebrata</taxon>
        <taxon>Euteleostomi</taxon>
        <taxon>Mammalia</taxon>
        <taxon>Eutheria</taxon>
        <taxon>Euarchontoglires</taxon>
        <taxon>Primates</taxon>
        <taxon>Haplorrhini</taxon>
        <taxon>Catarrhini</taxon>
        <taxon>Cercopithecidae</taxon>
        <taxon>Cercopithecinae</taxon>
        <taxon>Macaca</taxon>
    </lineage>
</organism>
<accession>A0A7N9C850</accession>
<reference evidence="1" key="3">
    <citation type="submission" date="2025-09" db="UniProtKB">
        <authorList>
            <consortium name="Ensembl"/>
        </authorList>
    </citation>
    <scope>IDENTIFICATION</scope>
</reference>
<sequence>FSIWFPFFSYYFLKILMIRGLGKCARESCFTHYSKSLAATYFLKNLPKCRVLQLYFRVLFLCFV</sequence>